<accession>A0A8H3AJ31</accession>
<evidence type="ECO:0000313" key="1">
    <source>
        <dbReference type="EMBL" id="CAE6421061.1"/>
    </source>
</evidence>
<dbReference type="AlphaFoldDB" id="A0A8H3AJ31"/>
<dbReference type="SUPFAM" id="SSF52047">
    <property type="entry name" value="RNI-like"/>
    <property type="match status" value="1"/>
</dbReference>
<dbReference type="Proteomes" id="UP000663841">
    <property type="component" value="Unassembled WGS sequence"/>
</dbReference>
<name>A0A8H3AJ31_9AGAM</name>
<comment type="caution">
    <text evidence="1">The sequence shown here is derived from an EMBL/GenBank/DDBJ whole genome shotgun (WGS) entry which is preliminary data.</text>
</comment>
<reference evidence="1" key="1">
    <citation type="submission" date="2021-01" db="EMBL/GenBank/DDBJ databases">
        <authorList>
            <person name="Kaushik A."/>
        </authorList>
    </citation>
    <scope>NUCLEOTIDE SEQUENCE</scope>
    <source>
        <strain evidence="1">AG3-T5</strain>
    </source>
</reference>
<organism evidence="1 2">
    <name type="scientific">Rhizoctonia solani</name>
    <dbReference type="NCBI Taxonomy" id="456999"/>
    <lineage>
        <taxon>Eukaryota</taxon>
        <taxon>Fungi</taxon>
        <taxon>Dikarya</taxon>
        <taxon>Basidiomycota</taxon>
        <taxon>Agaricomycotina</taxon>
        <taxon>Agaricomycetes</taxon>
        <taxon>Cantharellales</taxon>
        <taxon>Ceratobasidiaceae</taxon>
        <taxon>Rhizoctonia</taxon>
    </lineage>
</organism>
<dbReference type="Gene3D" id="3.80.10.10">
    <property type="entry name" value="Ribonuclease Inhibitor"/>
    <property type="match status" value="1"/>
</dbReference>
<gene>
    <name evidence="1" type="ORF">RDB_LOCUS45002</name>
</gene>
<sequence length="561" mass="62455">MAEEDHIAGQKLVRVPELLSIICTFLGLSECKEVASVSRIWFLAATPVIWKHMVGIHHLLALFPDAEIKQIGVSTITIRLPPSLDFTRFDIYAPLVKSLDLYGDSKHSYDFASWSTLNQRQRPLLPHLSSLTMRGVSGSRGSGDQLIWTKLLASSTLREVRTVSSGKKRPSPSLVAPVTASLLLSQVICQCPDLQVLSIFPEPALASTGNHKEGIFESFLMLSQPPFHAYLPQARQLRELASNRQILRPDVLPIVASLPLLVHLEIFTLSIELDADDISLPEDAFPSLQRLSVYLGSNQGVTDLWRIPALRQLTSLRIEFRDQHNDETDDPDNWARNLLSTVAKNSPNLRHLHVNFSLCDSCEDEPCDLGDPDLLEELSTLPLETVTLESAWFGIHDPDVFNYIPTAFPRVTDLRMPTLNAPLNILAYFAKLPRLQHLVLDLYLTHGPEWNLPPAIPVGLALHTLETKDNCAPLGDLVSLAKNLLLLWPNLQRVVCPNDEVTGATTKLMRTTLISSLNTSITAIREATKLKKMVAEKYGPAELVLFDSLPTVDYLLPDSKE</sequence>
<evidence type="ECO:0008006" key="3">
    <source>
        <dbReference type="Google" id="ProtNLM"/>
    </source>
</evidence>
<dbReference type="EMBL" id="CAJMWW010000075">
    <property type="protein sequence ID" value="CAE6421061.1"/>
    <property type="molecule type" value="Genomic_DNA"/>
</dbReference>
<proteinExistence type="predicted"/>
<evidence type="ECO:0000313" key="2">
    <source>
        <dbReference type="Proteomes" id="UP000663841"/>
    </source>
</evidence>
<protein>
    <recommendedName>
        <fullName evidence="3">F-box domain-containing protein</fullName>
    </recommendedName>
</protein>
<dbReference type="InterPro" id="IPR032675">
    <property type="entry name" value="LRR_dom_sf"/>
</dbReference>